<dbReference type="EMBL" id="ADMG01000037">
    <property type="protein sequence ID" value="EKB30606.1"/>
    <property type="molecule type" value="Genomic_DNA"/>
</dbReference>
<dbReference type="PROSITE" id="PS51318">
    <property type="entry name" value="TAT"/>
    <property type="match status" value="1"/>
</dbReference>
<comment type="caution">
    <text evidence="2">The sequence shown here is derived from an EMBL/GenBank/DDBJ whole genome shotgun (WGS) entry which is preliminary data.</text>
</comment>
<dbReference type="Proteomes" id="UP000005835">
    <property type="component" value="Unassembled WGS sequence"/>
</dbReference>
<dbReference type="SUPFAM" id="SSF52833">
    <property type="entry name" value="Thioredoxin-like"/>
    <property type="match status" value="1"/>
</dbReference>
<gene>
    <name evidence="2" type="ORF">HMPREF9465_01653</name>
</gene>
<protein>
    <recommendedName>
        <fullName evidence="4">Tat (Twin-arginine translocation) pathway signal sequence</fullName>
    </recommendedName>
</protein>
<evidence type="ECO:0000313" key="3">
    <source>
        <dbReference type="Proteomes" id="UP000005835"/>
    </source>
</evidence>
<dbReference type="InterPro" id="IPR036249">
    <property type="entry name" value="Thioredoxin-like_sf"/>
</dbReference>
<feature type="signal peptide" evidence="1">
    <location>
        <begin position="1"/>
        <end position="24"/>
    </location>
</feature>
<dbReference type="STRING" id="742823.HMPREF9465_01653"/>
<proteinExistence type="predicted"/>
<keyword evidence="1" id="KW-0732">Signal</keyword>
<evidence type="ECO:0008006" key="4">
    <source>
        <dbReference type="Google" id="ProtNLM"/>
    </source>
</evidence>
<evidence type="ECO:0000313" key="2">
    <source>
        <dbReference type="EMBL" id="EKB30606.1"/>
    </source>
</evidence>
<feature type="chain" id="PRO_5003849450" description="Tat (Twin-arginine translocation) pathway signal sequence" evidence="1">
    <location>
        <begin position="25"/>
        <end position="196"/>
    </location>
</feature>
<accession>K1JK83</accession>
<dbReference type="eggNOG" id="COG1651">
    <property type="taxonomic scope" value="Bacteria"/>
</dbReference>
<keyword evidence="3" id="KW-1185">Reference proteome</keyword>
<name>K1JK83_9BURK</name>
<dbReference type="RefSeq" id="WP_005435957.1">
    <property type="nucleotide sequence ID" value="NZ_JH815518.1"/>
</dbReference>
<dbReference type="InterPro" id="IPR006311">
    <property type="entry name" value="TAT_signal"/>
</dbReference>
<sequence>MITRRQFIGAVGLMTVAATAPAFAYESRWPKKPSVPTDLNAEEFFTELAEKGSGFVVGNEKADTVVMMTFDTQCRWCVWEYEQFKPFLDRVKFVWHPVAVLNPWSELQGAAILAAKDPKAMFLEHEAHMKDAVFKGLDVRKMGIPFEKREAVWTNTKVFRRAAAREVPFGVMKKPDGSYVAVCEQTGESFAKLLGK</sequence>
<dbReference type="HOGENOM" id="CLU_119985_0_0_4"/>
<dbReference type="PATRIC" id="fig|742823.3.peg.1647"/>
<dbReference type="AlphaFoldDB" id="K1JK83"/>
<dbReference type="Gene3D" id="3.40.30.10">
    <property type="entry name" value="Glutaredoxin"/>
    <property type="match status" value="1"/>
</dbReference>
<reference evidence="2 3" key="1">
    <citation type="submission" date="2012-05" db="EMBL/GenBank/DDBJ databases">
        <title>The Genome Sequence of Sutterella wadsworthensis 2_1_59BFAA.</title>
        <authorList>
            <consortium name="The Broad Institute Genome Sequencing Platform"/>
            <person name="Earl A."/>
            <person name="Ward D."/>
            <person name="Feldgarden M."/>
            <person name="Gevers D."/>
            <person name="Daigneault M."/>
            <person name="Strauss J."/>
            <person name="Allen-Vercoe E."/>
            <person name="Walker B."/>
            <person name="Young S.K."/>
            <person name="Zeng Q."/>
            <person name="Gargeya S."/>
            <person name="Fitzgerald M."/>
            <person name="Haas B."/>
            <person name="Abouelleil A."/>
            <person name="Alvarado L."/>
            <person name="Arachchi H.M."/>
            <person name="Berlin A.M."/>
            <person name="Chapman S.B."/>
            <person name="Goldberg J."/>
            <person name="Griggs A."/>
            <person name="Gujja S."/>
            <person name="Hansen M."/>
            <person name="Howarth C."/>
            <person name="Imamovic A."/>
            <person name="Larimer J."/>
            <person name="McCowen C."/>
            <person name="Montmayeur A."/>
            <person name="Murphy C."/>
            <person name="Neiman D."/>
            <person name="Pearson M."/>
            <person name="Priest M."/>
            <person name="Roberts A."/>
            <person name="Saif S."/>
            <person name="Shea T."/>
            <person name="Sisk P."/>
            <person name="Sykes S."/>
            <person name="Wortman J."/>
            <person name="Nusbaum C."/>
            <person name="Birren B."/>
        </authorList>
    </citation>
    <scope>NUCLEOTIDE SEQUENCE [LARGE SCALE GENOMIC DNA]</scope>
    <source>
        <strain evidence="2 3">2_1_59BFAA</strain>
    </source>
</reference>
<evidence type="ECO:0000256" key="1">
    <source>
        <dbReference type="SAM" id="SignalP"/>
    </source>
</evidence>
<organism evidence="2 3">
    <name type="scientific">Sutterella wadsworthensis 2_1_59BFAA</name>
    <dbReference type="NCBI Taxonomy" id="742823"/>
    <lineage>
        <taxon>Bacteria</taxon>
        <taxon>Pseudomonadati</taxon>
        <taxon>Pseudomonadota</taxon>
        <taxon>Betaproteobacteria</taxon>
        <taxon>Burkholderiales</taxon>
        <taxon>Sutterellaceae</taxon>
        <taxon>Sutterella</taxon>
    </lineage>
</organism>